<reference evidence="4 5" key="1">
    <citation type="journal article" date="2020" name="Microb. Genom.">
        <title>Genetic diversity of clinical and environmental Mucorales isolates obtained from an investigation of mucormycosis cases among solid organ transplant recipients.</title>
        <authorList>
            <person name="Nguyen M.H."/>
            <person name="Kaul D."/>
            <person name="Muto C."/>
            <person name="Cheng S.J."/>
            <person name="Richter R.A."/>
            <person name="Bruno V.M."/>
            <person name="Liu G."/>
            <person name="Beyhan S."/>
            <person name="Sundermann A.J."/>
            <person name="Mounaud S."/>
            <person name="Pasculle A.W."/>
            <person name="Nierman W.C."/>
            <person name="Driscoll E."/>
            <person name="Cumbie R."/>
            <person name="Clancy C.J."/>
            <person name="Dupont C.L."/>
        </authorList>
    </citation>
    <scope>NUCLEOTIDE SEQUENCE [LARGE SCALE GENOMIC DNA]</scope>
    <source>
        <strain evidence="4 5">GL24</strain>
    </source>
</reference>
<dbReference type="InterPro" id="IPR050109">
    <property type="entry name" value="HTH-type_TetR-like_transc_reg"/>
</dbReference>
<dbReference type="SUPFAM" id="SSF46689">
    <property type="entry name" value="Homeodomain-like"/>
    <property type="match status" value="1"/>
</dbReference>
<dbReference type="Pfam" id="PF00440">
    <property type="entry name" value="TetR_N"/>
    <property type="match status" value="1"/>
</dbReference>
<dbReference type="InterPro" id="IPR009057">
    <property type="entry name" value="Homeodomain-like_sf"/>
</dbReference>
<evidence type="ECO:0000259" key="3">
    <source>
        <dbReference type="PROSITE" id="PS50977"/>
    </source>
</evidence>
<organism evidence="4 5">
    <name type="scientific">Rhizopus delemar</name>
    <dbReference type="NCBI Taxonomy" id="936053"/>
    <lineage>
        <taxon>Eukaryota</taxon>
        <taxon>Fungi</taxon>
        <taxon>Fungi incertae sedis</taxon>
        <taxon>Mucoromycota</taxon>
        <taxon>Mucoromycotina</taxon>
        <taxon>Mucoromycetes</taxon>
        <taxon>Mucorales</taxon>
        <taxon>Mucorineae</taxon>
        <taxon>Rhizopodaceae</taxon>
        <taxon>Rhizopus</taxon>
    </lineage>
</organism>
<dbReference type="EMBL" id="JAANIU010004565">
    <property type="protein sequence ID" value="KAG1554764.1"/>
    <property type="molecule type" value="Genomic_DNA"/>
</dbReference>
<dbReference type="Pfam" id="PF17940">
    <property type="entry name" value="TetR_C_31"/>
    <property type="match status" value="1"/>
</dbReference>
<dbReference type="SUPFAM" id="SSF48498">
    <property type="entry name" value="Tetracyclin repressor-like, C-terminal domain"/>
    <property type="match status" value="1"/>
</dbReference>
<comment type="caution">
    <text evidence="4">The sequence shown here is derived from an EMBL/GenBank/DDBJ whole genome shotgun (WGS) entry which is preliminary data.</text>
</comment>
<keyword evidence="5" id="KW-1185">Reference proteome</keyword>
<dbReference type="PANTHER" id="PTHR30055">
    <property type="entry name" value="HTH-TYPE TRANSCRIPTIONAL REGULATOR RUTR"/>
    <property type="match status" value="1"/>
</dbReference>
<dbReference type="PANTHER" id="PTHR30055:SF226">
    <property type="entry name" value="HTH-TYPE TRANSCRIPTIONAL REGULATOR PKSA"/>
    <property type="match status" value="1"/>
</dbReference>
<keyword evidence="1" id="KW-0238">DNA-binding</keyword>
<evidence type="ECO:0000313" key="5">
    <source>
        <dbReference type="Proteomes" id="UP000740926"/>
    </source>
</evidence>
<name>A0A9P6YQJ3_9FUNG</name>
<evidence type="ECO:0000256" key="2">
    <source>
        <dbReference type="SAM" id="MobiDB-lite"/>
    </source>
</evidence>
<dbReference type="PROSITE" id="PS50977">
    <property type="entry name" value="HTH_TETR_2"/>
    <property type="match status" value="1"/>
</dbReference>
<gene>
    <name evidence="4" type="ORF">G6F50_012950</name>
</gene>
<dbReference type="GO" id="GO:0000976">
    <property type="term" value="F:transcription cis-regulatory region binding"/>
    <property type="evidence" value="ECO:0007669"/>
    <property type="project" value="TreeGrafter"/>
</dbReference>
<feature type="domain" description="HTH tetR-type" evidence="3">
    <location>
        <begin position="121"/>
        <end position="181"/>
    </location>
</feature>
<dbReference type="InterPro" id="IPR001647">
    <property type="entry name" value="HTH_TetR"/>
</dbReference>
<dbReference type="Proteomes" id="UP000740926">
    <property type="component" value="Unassembled WGS sequence"/>
</dbReference>
<dbReference type="InterPro" id="IPR041583">
    <property type="entry name" value="TetR_C_31"/>
</dbReference>
<proteinExistence type="predicted"/>
<evidence type="ECO:0000256" key="1">
    <source>
        <dbReference type="ARBA" id="ARBA00023125"/>
    </source>
</evidence>
<accession>A0A9P6YQJ3</accession>
<sequence>MAISAQPIPNPKKASPIATINCCPSTVPRPMVRSDTSTSQRPSSEVQRVPWRPTSRPAPSTPVMEPMDKPSSTSPICAIDASMPSRIAGVRVTHVASARPGMKKRMKEAEMAERIKRRYEPDRRERIVEVALDVIAEHGVAGTTHRRVAEAADVPLGSMTYRFKGIGDLPVAAFTRLSQLVASRYREVLEAATTVEDAREAVVELICGGLWASKRNMVLSFELYAYAARNPKLKPVLLEWMGYSHSHLGRHFSPATARVLDAFIEGATIHNTASTNLISRDEVRAVVARLTA</sequence>
<evidence type="ECO:0000313" key="4">
    <source>
        <dbReference type="EMBL" id="KAG1554764.1"/>
    </source>
</evidence>
<dbReference type="AlphaFoldDB" id="A0A9P6YQJ3"/>
<protein>
    <recommendedName>
        <fullName evidence="3">HTH tetR-type domain-containing protein</fullName>
    </recommendedName>
</protein>
<feature type="region of interest" description="Disordered" evidence="2">
    <location>
        <begin position="1"/>
        <end position="72"/>
    </location>
</feature>
<dbReference type="InterPro" id="IPR036271">
    <property type="entry name" value="Tet_transcr_reg_TetR-rel_C_sf"/>
</dbReference>
<dbReference type="GO" id="GO:0003700">
    <property type="term" value="F:DNA-binding transcription factor activity"/>
    <property type="evidence" value="ECO:0007669"/>
    <property type="project" value="TreeGrafter"/>
</dbReference>
<dbReference type="Gene3D" id="1.10.357.10">
    <property type="entry name" value="Tetracycline Repressor, domain 2"/>
    <property type="match status" value="1"/>
</dbReference>
<feature type="compositionally biased region" description="Polar residues" evidence="2">
    <location>
        <begin position="34"/>
        <end position="46"/>
    </location>
</feature>